<dbReference type="PROSITE" id="PS51419">
    <property type="entry name" value="RAB"/>
    <property type="match status" value="1"/>
</dbReference>
<dbReference type="NCBIfam" id="TIGR00231">
    <property type="entry name" value="small_GTP"/>
    <property type="match status" value="1"/>
</dbReference>
<dbReference type="InterPro" id="IPR005225">
    <property type="entry name" value="Small_GTP-bd"/>
</dbReference>
<protein>
    <submittedName>
        <fullName evidence="3">RabJ-like protein</fullName>
    </submittedName>
</protein>
<proteinExistence type="predicted"/>
<comment type="caution">
    <text evidence="3">The sequence shown here is derived from an EMBL/GenBank/DDBJ whole genome shotgun (WGS) entry which is preliminary data.</text>
</comment>
<dbReference type="FunFam" id="3.40.50.300:FF:001447">
    <property type="entry name" value="Ras-related protein Rab-1B"/>
    <property type="match status" value="1"/>
</dbReference>
<accession>A0A4Z1T240</accession>
<dbReference type="Gene3D" id="3.40.50.300">
    <property type="entry name" value="P-loop containing nucleotide triphosphate hydrolases"/>
    <property type="match status" value="1"/>
</dbReference>
<evidence type="ECO:0000256" key="2">
    <source>
        <dbReference type="ARBA" id="ARBA00023134"/>
    </source>
</evidence>
<dbReference type="GO" id="GO:0003924">
    <property type="term" value="F:GTPase activity"/>
    <property type="evidence" value="ECO:0007669"/>
    <property type="project" value="InterPro"/>
</dbReference>
<keyword evidence="2" id="KW-0342">GTP-binding</keyword>
<dbReference type="SMART" id="SM00174">
    <property type="entry name" value="RHO"/>
    <property type="match status" value="1"/>
</dbReference>
<reference evidence="3 4" key="1">
    <citation type="submission" date="2019-05" db="EMBL/GenBank/DDBJ databases">
        <title>The compact genome of Giardia muris reveals important steps in the evolution of intestinal protozoan parasites.</title>
        <authorList>
            <person name="Xu F."/>
            <person name="Jimenez-Gonzalez A."/>
            <person name="Einarsson E."/>
            <person name="Astvaldsson A."/>
            <person name="Peirasmaki D."/>
            <person name="Eckmann L."/>
            <person name="Andersson J.O."/>
            <person name="Svard S.G."/>
            <person name="Jerlstrom-Hultqvist J."/>
        </authorList>
    </citation>
    <scope>NUCLEOTIDE SEQUENCE [LARGE SCALE GENOMIC DNA]</scope>
    <source>
        <strain evidence="3 4">Roberts-Thomson</strain>
    </source>
</reference>
<dbReference type="OrthoDB" id="9989112at2759"/>
<dbReference type="InterPro" id="IPR050227">
    <property type="entry name" value="Rab"/>
</dbReference>
<dbReference type="VEuPathDB" id="GiardiaDB:GMRT_13132"/>
<dbReference type="Pfam" id="PF00071">
    <property type="entry name" value="Ras"/>
    <property type="match status" value="1"/>
</dbReference>
<dbReference type="InterPro" id="IPR001806">
    <property type="entry name" value="Small_GTPase"/>
</dbReference>
<dbReference type="InterPro" id="IPR027417">
    <property type="entry name" value="P-loop_NTPase"/>
</dbReference>
<keyword evidence="1" id="KW-0547">Nucleotide-binding</keyword>
<name>A0A4Z1T240_GIAMU</name>
<dbReference type="EMBL" id="VDLU01000001">
    <property type="protein sequence ID" value="TNJ29728.1"/>
    <property type="molecule type" value="Genomic_DNA"/>
</dbReference>
<dbReference type="AlphaFoldDB" id="A0A4Z1T240"/>
<dbReference type="SMART" id="SM00173">
    <property type="entry name" value="RAS"/>
    <property type="match status" value="1"/>
</dbReference>
<dbReference type="Proteomes" id="UP000315496">
    <property type="component" value="Chromosome 1"/>
</dbReference>
<evidence type="ECO:0000256" key="1">
    <source>
        <dbReference type="ARBA" id="ARBA00022741"/>
    </source>
</evidence>
<dbReference type="GO" id="GO:0005525">
    <property type="term" value="F:GTP binding"/>
    <property type="evidence" value="ECO:0007669"/>
    <property type="project" value="UniProtKB-KW"/>
</dbReference>
<dbReference type="SUPFAM" id="SSF52540">
    <property type="entry name" value="P-loop containing nucleoside triphosphate hydrolases"/>
    <property type="match status" value="1"/>
</dbReference>
<keyword evidence="4" id="KW-1185">Reference proteome</keyword>
<evidence type="ECO:0000313" key="4">
    <source>
        <dbReference type="Proteomes" id="UP000315496"/>
    </source>
</evidence>
<dbReference type="PRINTS" id="PR00449">
    <property type="entry name" value="RASTRNSFRMNG"/>
</dbReference>
<dbReference type="PANTHER" id="PTHR47977">
    <property type="entry name" value="RAS-RELATED PROTEIN RAB"/>
    <property type="match status" value="1"/>
</dbReference>
<organism evidence="3 4">
    <name type="scientific">Giardia muris</name>
    <dbReference type="NCBI Taxonomy" id="5742"/>
    <lineage>
        <taxon>Eukaryota</taxon>
        <taxon>Metamonada</taxon>
        <taxon>Diplomonadida</taxon>
        <taxon>Hexamitidae</taxon>
        <taxon>Giardiinae</taxon>
        <taxon>Giardia</taxon>
    </lineage>
</organism>
<sequence length="179" mass="20127">MNRVSAKDRPTVIRLKVTTVGMPQVGKSCLIKNYCEGRFVRKYLPTIGVDYGVRPIDIDKCTVRVNFFDLSGLDDYTDIRAEFYGDTQGLILIFDLSKKETFLGLDKYHREFLKATSSPTQLFLVGTKADQPAAVTPEEIKTYSTQIKAPFFRVSSQSGEGVSACFEAIFRAIFDKVAR</sequence>
<evidence type="ECO:0000313" key="3">
    <source>
        <dbReference type="EMBL" id="TNJ29728.1"/>
    </source>
</evidence>
<gene>
    <name evidence="3" type="ORF">GMRT_13132</name>
</gene>
<dbReference type="SMART" id="SM00175">
    <property type="entry name" value="RAB"/>
    <property type="match status" value="1"/>
</dbReference>